<reference evidence="8 9" key="1">
    <citation type="submission" date="2017-12" db="EMBL/GenBank/DDBJ databases">
        <title>Sequencing, de novo assembly and annotation of complete genome of a new Thraustochytrid species, strain FCC1311.</title>
        <authorList>
            <person name="Sedici K."/>
            <person name="Godart F."/>
            <person name="Aiese Cigliano R."/>
            <person name="Sanseverino W."/>
            <person name="Barakat M."/>
            <person name="Ortet P."/>
            <person name="Marechal E."/>
            <person name="Cagnac O."/>
            <person name="Amato A."/>
        </authorList>
    </citation>
    <scope>NUCLEOTIDE SEQUENCE [LARGE SCALE GENOMIC DNA]</scope>
</reference>
<feature type="coiled-coil region" evidence="6">
    <location>
        <begin position="21"/>
        <end position="48"/>
    </location>
</feature>
<name>A0A2R5GNY1_9STRA</name>
<feature type="transmembrane region" description="Helical" evidence="7">
    <location>
        <begin position="99"/>
        <end position="118"/>
    </location>
</feature>
<evidence type="ECO:0008006" key="10">
    <source>
        <dbReference type="Google" id="ProtNLM"/>
    </source>
</evidence>
<keyword evidence="3 7" id="KW-0812">Transmembrane</keyword>
<dbReference type="PANTHER" id="PTHR12677:SF59">
    <property type="entry name" value="GOLGI APPARATUS MEMBRANE PROTEIN TVP38-RELATED"/>
    <property type="match status" value="1"/>
</dbReference>
<feature type="transmembrane region" description="Helical" evidence="7">
    <location>
        <begin position="130"/>
        <end position="156"/>
    </location>
</feature>
<dbReference type="Proteomes" id="UP000241890">
    <property type="component" value="Unassembled WGS sequence"/>
</dbReference>
<evidence type="ECO:0000313" key="8">
    <source>
        <dbReference type="EMBL" id="GBG32592.1"/>
    </source>
</evidence>
<comment type="subcellular location">
    <subcellularLocation>
        <location evidence="1">Cell membrane</location>
        <topology evidence="1">Multi-pass membrane protein</topology>
    </subcellularLocation>
</comment>
<feature type="transmembrane region" description="Helical" evidence="7">
    <location>
        <begin position="188"/>
        <end position="209"/>
    </location>
</feature>
<accession>A0A2R5GNY1</accession>
<feature type="transmembrane region" description="Helical" evidence="7">
    <location>
        <begin position="60"/>
        <end position="79"/>
    </location>
</feature>
<evidence type="ECO:0000313" key="9">
    <source>
        <dbReference type="Proteomes" id="UP000241890"/>
    </source>
</evidence>
<organism evidence="8 9">
    <name type="scientific">Hondaea fermentalgiana</name>
    <dbReference type="NCBI Taxonomy" id="2315210"/>
    <lineage>
        <taxon>Eukaryota</taxon>
        <taxon>Sar</taxon>
        <taxon>Stramenopiles</taxon>
        <taxon>Bigyra</taxon>
        <taxon>Labyrinthulomycetes</taxon>
        <taxon>Thraustochytrida</taxon>
        <taxon>Thraustochytriidae</taxon>
        <taxon>Hondaea</taxon>
    </lineage>
</organism>
<proteinExistence type="predicted"/>
<dbReference type="InParanoid" id="A0A2R5GNY1"/>
<keyword evidence="5 7" id="KW-0472">Membrane</keyword>
<dbReference type="AlphaFoldDB" id="A0A2R5GNY1"/>
<evidence type="ECO:0000256" key="3">
    <source>
        <dbReference type="ARBA" id="ARBA00022692"/>
    </source>
</evidence>
<evidence type="ECO:0000256" key="6">
    <source>
        <dbReference type="SAM" id="Coils"/>
    </source>
</evidence>
<sequence>MQQAKVDAGADIAAPGAHANVDAAQKRLSKIREERASFQRQLEETRNKTWTRLLLERLKVLVPVFAVLLGAVLIAGLVLEDEVVAVFEWAEEHKPVSVAYYSLLMALWLLLFMSKSVFSLAGGYVFGFSYGLLGSICGMMLGLILTILLVRTVFAWCGWRQRLRSWLLENYLEIRVLNDLMKTEPARAIFLVKMSFFPTWLKSYSLAVLDAPSHIHLACQLVSGSIYSAIFCYLGSVASTIVEAIDGGSSVGGGSIIANAFGILMTFVVIIYIGYKVKAAIRQAEDRFNAELAEEEKVAEAEVAEATAQDV</sequence>
<protein>
    <recommendedName>
        <fullName evidence="10">Golgi apparatus membrane protein TVP38</fullName>
    </recommendedName>
</protein>
<comment type="caution">
    <text evidence="8">The sequence shown here is derived from an EMBL/GenBank/DDBJ whole genome shotgun (WGS) entry which is preliminary data.</text>
</comment>
<evidence type="ECO:0000256" key="5">
    <source>
        <dbReference type="ARBA" id="ARBA00023136"/>
    </source>
</evidence>
<dbReference type="InterPro" id="IPR015414">
    <property type="entry name" value="TMEM64"/>
</dbReference>
<dbReference type="GO" id="GO:0005886">
    <property type="term" value="C:plasma membrane"/>
    <property type="evidence" value="ECO:0007669"/>
    <property type="project" value="UniProtKB-SubCell"/>
</dbReference>
<evidence type="ECO:0000256" key="4">
    <source>
        <dbReference type="ARBA" id="ARBA00022989"/>
    </source>
</evidence>
<feature type="transmembrane region" description="Helical" evidence="7">
    <location>
        <begin position="254"/>
        <end position="275"/>
    </location>
</feature>
<keyword evidence="6" id="KW-0175">Coiled coil</keyword>
<dbReference type="EMBL" id="BEYU01000125">
    <property type="protein sequence ID" value="GBG32592.1"/>
    <property type="molecule type" value="Genomic_DNA"/>
</dbReference>
<dbReference type="PANTHER" id="PTHR12677">
    <property type="entry name" value="GOLGI APPARATUS MEMBRANE PROTEIN TVP38-RELATED"/>
    <property type="match status" value="1"/>
</dbReference>
<gene>
    <name evidence="8" type="ORF">FCC1311_088172</name>
</gene>
<feature type="transmembrane region" description="Helical" evidence="7">
    <location>
        <begin position="221"/>
        <end position="242"/>
    </location>
</feature>
<evidence type="ECO:0000256" key="2">
    <source>
        <dbReference type="ARBA" id="ARBA00022475"/>
    </source>
</evidence>
<keyword evidence="2" id="KW-1003">Cell membrane</keyword>
<evidence type="ECO:0000256" key="1">
    <source>
        <dbReference type="ARBA" id="ARBA00004651"/>
    </source>
</evidence>
<keyword evidence="4 7" id="KW-1133">Transmembrane helix</keyword>
<keyword evidence="9" id="KW-1185">Reference proteome</keyword>
<evidence type="ECO:0000256" key="7">
    <source>
        <dbReference type="SAM" id="Phobius"/>
    </source>
</evidence>